<comment type="caution">
    <text evidence="14">The sequence shown here is derived from an EMBL/GenBank/DDBJ whole genome shotgun (WGS) entry which is preliminary data.</text>
</comment>
<dbReference type="Gene3D" id="1.10.510.10">
    <property type="entry name" value="Transferase(Phosphotransferase) domain 1"/>
    <property type="match status" value="2"/>
</dbReference>
<dbReference type="FunFam" id="3.30.200.20:FF:000162">
    <property type="entry name" value="Adenine nucleotide alpha hydrolase-like domain kinase"/>
    <property type="match status" value="1"/>
</dbReference>
<evidence type="ECO:0000256" key="2">
    <source>
        <dbReference type="ARBA" id="ARBA00022527"/>
    </source>
</evidence>
<keyword evidence="5" id="KW-0732">Signal</keyword>
<feature type="domain" description="Protein kinase" evidence="13">
    <location>
        <begin position="647"/>
        <end position="927"/>
    </location>
</feature>
<gene>
    <name evidence="14" type="ORF">KC19_3G075900</name>
</gene>
<feature type="binding site" evidence="12">
    <location>
        <position position="675"/>
    </location>
    <ligand>
        <name>ATP</name>
        <dbReference type="ChEBI" id="CHEBI:30616"/>
    </ligand>
</feature>
<keyword evidence="3" id="KW-0808">Transferase</keyword>
<name>A0A8T0IG02_CERPU</name>
<dbReference type="PROSITE" id="PS00107">
    <property type="entry name" value="PROTEIN_KINASE_ATP"/>
    <property type="match status" value="2"/>
</dbReference>
<feature type="domain" description="Protein kinase" evidence="13">
    <location>
        <begin position="214"/>
        <end position="501"/>
    </location>
</feature>
<evidence type="ECO:0000256" key="4">
    <source>
        <dbReference type="ARBA" id="ARBA00022692"/>
    </source>
</evidence>
<evidence type="ECO:0000256" key="11">
    <source>
        <dbReference type="ARBA" id="ARBA00023180"/>
    </source>
</evidence>
<keyword evidence="2" id="KW-0723">Serine/threonine-protein kinase</keyword>
<dbReference type="Pfam" id="PF07714">
    <property type="entry name" value="PK_Tyr_Ser-Thr"/>
    <property type="match status" value="1"/>
</dbReference>
<dbReference type="InterPro" id="IPR017441">
    <property type="entry name" value="Protein_kinase_ATP_BS"/>
</dbReference>
<proteinExistence type="predicted"/>
<evidence type="ECO:0000256" key="7">
    <source>
        <dbReference type="ARBA" id="ARBA00022777"/>
    </source>
</evidence>
<evidence type="ECO:0000313" key="15">
    <source>
        <dbReference type="Proteomes" id="UP000822688"/>
    </source>
</evidence>
<feature type="binding site" evidence="12">
    <location>
        <position position="241"/>
    </location>
    <ligand>
        <name>ATP</name>
        <dbReference type="ChEBI" id="CHEBI:30616"/>
    </ligand>
</feature>
<dbReference type="GO" id="GO:0016020">
    <property type="term" value="C:membrane"/>
    <property type="evidence" value="ECO:0007669"/>
    <property type="project" value="UniProtKB-SubCell"/>
</dbReference>
<keyword evidence="7" id="KW-0418">Kinase</keyword>
<keyword evidence="11" id="KW-0325">Glycoprotein</keyword>
<keyword evidence="10" id="KW-0472">Membrane</keyword>
<keyword evidence="15" id="KW-1185">Reference proteome</keyword>
<dbReference type="Proteomes" id="UP000822688">
    <property type="component" value="Chromosome 3"/>
</dbReference>
<dbReference type="InterPro" id="IPR008271">
    <property type="entry name" value="Ser/Thr_kinase_AS"/>
</dbReference>
<dbReference type="GO" id="GO:0004674">
    <property type="term" value="F:protein serine/threonine kinase activity"/>
    <property type="evidence" value="ECO:0007669"/>
    <property type="project" value="UniProtKB-KW"/>
</dbReference>
<dbReference type="PROSITE" id="PS00108">
    <property type="entry name" value="PROTEIN_KINASE_ST"/>
    <property type="match status" value="2"/>
</dbReference>
<evidence type="ECO:0000259" key="13">
    <source>
        <dbReference type="PROSITE" id="PS50011"/>
    </source>
</evidence>
<keyword evidence="8 12" id="KW-0067">ATP-binding</keyword>
<dbReference type="Gene3D" id="3.30.200.20">
    <property type="entry name" value="Phosphorylase Kinase, domain 1"/>
    <property type="match status" value="2"/>
</dbReference>
<dbReference type="AlphaFoldDB" id="A0A8T0IG02"/>
<accession>A0A8T0IG02</accession>
<keyword evidence="6 12" id="KW-0547">Nucleotide-binding</keyword>
<keyword evidence="4" id="KW-0812">Transmembrane</keyword>
<dbReference type="FunFam" id="1.10.510.10:FF:000590">
    <property type="entry name" value="PR5-like receptor kinase"/>
    <property type="match status" value="1"/>
</dbReference>
<dbReference type="PROSITE" id="PS50011">
    <property type="entry name" value="PROTEIN_KINASE_DOM"/>
    <property type="match status" value="2"/>
</dbReference>
<organism evidence="14 15">
    <name type="scientific">Ceratodon purpureus</name>
    <name type="common">Fire moss</name>
    <name type="synonym">Dicranum purpureum</name>
    <dbReference type="NCBI Taxonomy" id="3225"/>
    <lineage>
        <taxon>Eukaryota</taxon>
        <taxon>Viridiplantae</taxon>
        <taxon>Streptophyta</taxon>
        <taxon>Embryophyta</taxon>
        <taxon>Bryophyta</taxon>
        <taxon>Bryophytina</taxon>
        <taxon>Bryopsida</taxon>
        <taxon>Dicranidae</taxon>
        <taxon>Pseudoditrichales</taxon>
        <taxon>Ditrichaceae</taxon>
        <taxon>Ceratodon</taxon>
    </lineage>
</organism>
<dbReference type="GO" id="GO:0005524">
    <property type="term" value="F:ATP binding"/>
    <property type="evidence" value="ECO:0007669"/>
    <property type="project" value="UniProtKB-UniRule"/>
</dbReference>
<evidence type="ECO:0000256" key="8">
    <source>
        <dbReference type="ARBA" id="ARBA00022840"/>
    </source>
</evidence>
<dbReference type="InterPro" id="IPR011009">
    <property type="entry name" value="Kinase-like_dom_sf"/>
</dbReference>
<dbReference type="CDD" id="cd14066">
    <property type="entry name" value="STKc_IRAK"/>
    <property type="match status" value="1"/>
</dbReference>
<evidence type="ECO:0000313" key="14">
    <source>
        <dbReference type="EMBL" id="KAG0582660.1"/>
    </source>
</evidence>
<dbReference type="InterPro" id="IPR052059">
    <property type="entry name" value="CR_Ser/Thr_kinase"/>
</dbReference>
<dbReference type="InterPro" id="IPR001245">
    <property type="entry name" value="Ser-Thr/Tyr_kinase_cat_dom"/>
</dbReference>
<evidence type="ECO:0000256" key="12">
    <source>
        <dbReference type="PROSITE-ProRule" id="PRU10141"/>
    </source>
</evidence>
<evidence type="ECO:0000256" key="3">
    <source>
        <dbReference type="ARBA" id="ARBA00022679"/>
    </source>
</evidence>
<evidence type="ECO:0000256" key="5">
    <source>
        <dbReference type="ARBA" id="ARBA00022729"/>
    </source>
</evidence>
<keyword evidence="9" id="KW-1133">Transmembrane helix</keyword>
<comment type="subcellular location">
    <subcellularLocation>
        <location evidence="1">Membrane</location>
        <topology evidence="1">Single-pass type I membrane protein</topology>
    </subcellularLocation>
</comment>
<dbReference type="SUPFAM" id="SSF56112">
    <property type="entry name" value="Protein kinase-like (PK-like)"/>
    <property type="match status" value="2"/>
</dbReference>
<dbReference type="Pfam" id="PF00069">
    <property type="entry name" value="Pkinase"/>
    <property type="match status" value="1"/>
</dbReference>
<evidence type="ECO:0000256" key="10">
    <source>
        <dbReference type="ARBA" id="ARBA00023136"/>
    </source>
</evidence>
<dbReference type="EMBL" id="CM026423">
    <property type="protein sequence ID" value="KAG0582660.1"/>
    <property type="molecule type" value="Genomic_DNA"/>
</dbReference>
<dbReference type="SMART" id="SM00220">
    <property type="entry name" value="S_TKc"/>
    <property type="match status" value="2"/>
</dbReference>
<sequence length="972" mass="110120">MADHHSLVMDCIQYVQDKVQGGDAASTIQLNRSQCEYVAQELLKLSQSLHCRGAHDFDRGIQRTALLHLHATVKRAHMLVERCCCENSSWLAVAIMMGDTQEEVISILLDLHQWKFVLDIAICASAGGSRNAQLQIWESGEEGYQRLLKKHSKMQNAIRDASRQDQKELLERIASSGGKEDQCGDDHIRRVYLKSWLNPAEGEMQSVEDQLNAWTFSRALGKGASGMVLQVKWLGQELALKKLEVIDRTEATVLGRLQHPRIVRLFHYWEEHGERDDPHSCIIMELMPTDLQKHIRKVLRRQSSLVVPSKKRVIPSTPFSLPVAIDTMLQVAQAMWELHEKKLTHRDLKTSNILVKPVSEGYLELHSEGYLEVKLADFGSAKAYANTSQTGDLTRNTGTTVYGAPEIFEKEKILRERSFPPKADVWSFGMTCSEILTGEVPFDAESRPTLHTRIIKNGLRPSLPEACPEYLQFCIRSCWELQPQKRPSFYDMCRMLRHAKLLSLGLLDAMDIEPVFAYQSSSAYVLKSGVHSLHLQEGAKMTSRFGVGTIWRNLRAKEGSSRSEEPSTSLVESSVKSWGPPRDLVDDVVLPAGRLLGDVLTLGITYYLRKRRYRRYLLLQVQEKFEEFDVKPTIFPYNELRVATRDFHPEMKLGEGGYGAVYKGILPNEHLVAVKLLYTKTSQGLNEFLNEIALIAGMKHRNLVKLKGCSFRNEKRLLVYEYVDNYDVDRILLGRTRQFVSWPARVKICLGIARGLHYLHALAVPNIIHRDIKASNVLLDVSLEPKIGDFGLARLSPDEEGDIITMNVAGTKGYIAPEYASLGQLSDKVDVYSFGVLCLEIISGRRNIDETAHPGQVYLRNYAWHLHAEDRLMELVDATLDLTDEEMQRDAQRLIKVGLSCTQNDPERRPTMARIVDVLDNEDDNFAGFELEDFGGEDESFGDKVALTVDKVLQIPETTGMTEIISGRRKTF</sequence>
<reference evidence="14" key="1">
    <citation type="submission" date="2020-06" db="EMBL/GenBank/DDBJ databases">
        <title>WGS assembly of Ceratodon purpureus strain R40.</title>
        <authorList>
            <person name="Carey S.B."/>
            <person name="Jenkins J."/>
            <person name="Shu S."/>
            <person name="Lovell J.T."/>
            <person name="Sreedasyam A."/>
            <person name="Maumus F."/>
            <person name="Tiley G.P."/>
            <person name="Fernandez-Pozo N."/>
            <person name="Barry K."/>
            <person name="Chen C."/>
            <person name="Wang M."/>
            <person name="Lipzen A."/>
            <person name="Daum C."/>
            <person name="Saski C.A."/>
            <person name="Payton A.C."/>
            <person name="Mcbreen J.C."/>
            <person name="Conrad R.E."/>
            <person name="Kollar L.M."/>
            <person name="Olsson S."/>
            <person name="Huttunen S."/>
            <person name="Landis J.B."/>
            <person name="Wickett N.J."/>
            <person name="Johnson M.G."/>
            <person name="Rensing S.A."/>
            <person name="Grimwood J."/>
            <person name="Schmutz J."/>
            <person name="Mcdaniel S.F."/>
        </authorList>
    </citation>
    <scope>NUCLEOTIDE SEQUENCE</scope>
    <source>
        <strain evidence="14">R40</strain>
    </source>
</reference>
<evidence type="ECO:0000256" key="9">
    <source>
        <dbReference type="ARBA" id="ARBA00022989"/>
    </source>
</evidence>
<protein>
    <recommendedName>
        <fullName evidence="13">Protein kinase domain-containing protein</fullName>
    </recommendedName>
</protein>
<evidence type="ECO:0000256" key="1">
    <source>
        <dbReference type="ARBA" id="ARBA00004479"/>
    </source>
</evidence>
<dbReference type="PANTHER" id="PTHR47973">
    <property type="entry name" value="CYSTEINE-RICH RECEPTOR-LIKE PROTEIN KINASE 3"/>
    <property type="match status" value="1"/>
</dbReference>
<evidence type="ECO:0000256" key="6">
    <source>
        <dbReference type="ARBA" id="ARBA00022741"/>
    </source>
</evidence>
<dbReference type="InterPro" id="IPR000719">
    <property type="entry name" value="Prot_kinase_dom"/>
</dbReference>